<evidence type="ECO:0000256" key="3">
    <source>
        <dbReference type="ARBA" id="ARBA00023180"/>
    </source>
</evidence>
<proteinExistence type="predicted"/>
<protein>
    <submittedName>
        <fullName evidence="4">Myeloperoxidase</fullName>
    </submittedName>
</protein>
<sequence>MSGPRNGSHGYGQRSDVIPPRGIAFKAGRFGRMVPELATPLEPPDAAIVELGLAMTEGAGGKPSADNPNIAAGFTYLGQFVDHDITLDTTTLAEVAQDPTAIENFRTPRFDLDSVYGFGPRAQPSLYDRNSTGRAKLLLGDNTAADDRVKAVRGHDLPRNAQGFAIIGDERNDENLLVAQTHLSFLRFHNAIVDQLAGTVPDRDLFAAARRATVDLYQAMILRDFLSRLCDVNDIAAAVSQRRFFRFEQFGAFGQPYMPIEFSVAAYRLGHSMVRNIYSHNRIFRPNNPPFPSGSFDLLFLFTAKSGNIGKPADAPGAGPANRPTLPADWIIDWRRFLDFQTTDTSDGFELNLTRTIDPYLAEELHLLGVPPGPPAGRVPSADTSLAVMNLRRGVKMKLPAAQDLAAFMGVEVLSPAAIAAAGPDGAIAKKHGLHERTPLWYYILKEAELTQGGARLGPLGSLIVAETFVGLLQGDPESILGRNPSWRFGQPIPGLVLPGADLSFTFADLVAVGAGGRTKEQLSPVDDPTNIP</sequence>
<dbReference type="PANTHER" id="PTHR11475">
    <property type="entry name" value="OXIDASE/PEROXIDASE"/>
    <property type="match status" value="1"/>
</dbReference>
<evidence type="ECO:0000256" key="1">
    <source>
        <dbReference type="ARBA" id="ARBA00004613"/>
    </source>
</evidence>
<dbReference type="PROSITE" id="PS50292">
    <property type="entry name" value="PEROXIDASE_3"/>
    <property type="match status" value="1"/>
</dbReference>
<keyword evidence="2" id="KW-0964">Secreted</keyword>
<gene>
    <name evidence="4" type="ORF">Rmf_41280</name>
</gene>
<dbReference type="Gene3D" id="1.10.640.10">
    <property type="entry name" value="Haem peroxidase domain superfamily, animal type"/>
    <property type="match status" value="1"/>
</dbReference>
<keyword evidence="3" id="KW-0325">Glycoprotein</keyword>
<dbReference type="EMBL" id="AP025637">
    <property type="protein sequence ID" value="BDG74199.1"/>
    <property type="molecule type" value="Genomic_DNA"/>
</dbReference>
<accession>A0ABM9SEK2</accession>
<reference evidence="4 5" key="1">
    <citation type="journal article" date="2016" name="Microbes Environ.">
        <title>Phylogenetically diverse aerobic anoxygenic phototrophic bacteria isolated from epilithic biofilms in Tama river, Japan.</title>
        <authorList>
            <person name="Hirose S."/>
            <person name="Matsuura K."/>
            <person name="Haruta S."/>
        </authorList>
    </citation>
    <scope>NUCLEOTIDE SEQUENCE [LARGE SCALE GENOMIC DNA]</scope>
    <source>
        <strain evidence="4 5">S08</strain>
    </source>
</reference>
<dbReference type="Proteomes" id="UP000831327">
    <property type="component" value="Chromosome"/>
</dbReference>
<evidence type="ECO:0000313" key="5">
    <source>
        <dbReference type="Proteomes" id="UP000831327"/>
    </source>
</evidence>
<comment type="subcellular location">
    <subcellularLocation>
        <location evidence="1">Secreted</location>
    </subcellularLocation>
</comment>
<dbReference type="InterPro" id="IPR010255">
    <property type="entry name" value="Haem_peroxidase_sf"/>
</dbReference>
<dbReference type="InterPro" id="IPR037120">
    <property type="entry name" value="Haem_peroxidase_sf_animal"/>
</dbReference>
<evidence type="ECO:0000313" key="4">
    <source>
        <dbReference type="EMBL" id="BDG74199.1"/>
    </source>
</evidence>
<name>A0ABM9SEK2_9PROT</name>
<dbReference type="PANTHER" id="PTHR11475:SF4">
    <property type="entry name" value="CHORION PEROXIDASE"/>
    <property type="match status" value="1"/>
</dbReference>
<dbReference type="InterPro" id="IPR019791">
    <property type="entry name" value="Haem_peroxidase_animal"/>
</dbReference>
<keyword evidence="5" id="KW-1185">Reference proteome</keyword>
<dbReference type="SUPFAM" id="SSF48113">
    <property type="entry name" value="Heme-dependent peroxidases"/>
    <property type="match status" value="1"/>
</dbReference>
<evidence type="ECO:0000256" key="2">
    <source>
        <dbReference type="ARBA" id="ARBA00022525"/>
    </source>
</evidence>
<organism evidence="4 5">
    <name type="scientific">Roseomonas fluvialis</name>
    <dbReference type="NCBI Taxonomy" id="1750527"/>
    <lineage>
        <taxon>Bacteria</taxon>
        <taxon>Pseudomonadati</taxon>
        <taxon>Pseudomonadota</taxon>
        <taxon>Alphaproteobacteria</taxon>
        <taxon>Acetobacterales</taxon>
        <taxon>Roseomonadaceae</taxon>
        <taxon>Roseomonas</taxon>
    </lineage>
</organism>
<dbReference type="CDD" id="cd09819">
    <property type="entry name" value="An_peroxidase_bacterial_1"/>
    <property type="match status" value="1"/>
</dbReference>
<dbReference type="Pfam" id="PF03098">
    <property type="entry name" value="An_peroxidase"/>
    <property type="match status" value="1"/>
</dbReference>
<dbReference type="RefSeq" id="WP_244408383.1">
    <property type="nucleotide sequence ID" value="NZ_AP025637.1"/>
</dbReference>